<dbReference type="InterPro" id="IPR038573">
    <property type="entry name" value="BrnT_sf"/>
</dbReference>
<keyword evidence="2" id="KW-1185">Reference proteome</keyword>
<organism evidence="1 2">
    <name type="scientific">Rhizobium aquaticum</name>
    <dbReference type="NCBI Taxonomy" id="1549636"/>
    <lineage>
        <taxon>Bacteria</taxon>
        <taxon>Pseudomonadati</taxon>
        <taxon>Pseudomonadota</taxon>
        <taxon>Alphaproteobacteria</taxon>
        <taxon>Hyphomicrobiales</taxon>
        <taxon>Rhizobiaceae</taxon>
        <taxon>Rhizobium/Agrobacterium group</taxon>
        <taxon>Rhizobium</taxon>
    </lineage>
</organism>
<dbReference type="InterPro" id="IPR007460">
    <property type="entry name" value="BrnT_toxin"/>
</dbReference>
<dbReference type="Gene3D" id="3.10.450.530">
    <property type="entry name" value="Ribonuclease toxin, BrnT, of type II toxin-antitoxin system"/>
    <property type="match status" value="1"/>
</dbReference>
<protein>
    <submittedName>
        <fullName evidence="1">Uncharacterized DUF497 family protein</fullName>
    </submittedName>
</protein>
<dbReference type="RefSeq" id="WP_354555524.1">
    <property type="nucleotide sequence ID" value="NZ_JBEPMB010000001.1"/>
</dbReference>
<name>A0ABV2IZG0_9HYPH</name>
<dbReference type="Pfam" id="PF04365">
    <property type="entry name" value="BrnT_toxin"/>
    <property type="match status" value="1"/>
</dbReference>
<dbReference type="Proteomes" id="UP001549047">
    <property type="component" value="Unassembled WGS sequence"/>
</dbReference>
<accession>A0ABV2IZG0</accession>
<reference evidence="1 2" key="1">
    <citation type="submission" date="2024-06" db="EMBL/GenBank/DDBJ databases">
        <title>Genomic Encyclopedia of Type Strains, Phase IV (KMG-IV): sequencing the most valuable type-strain genomes for metagenomic binning, comparative biology and taxonomic classification.</title>
        <authorList>
            <person name="Goeker M."/>
        </authorList>
    </citation>
    <scope>NUCLEOTIDE SEQUENCE [LARGE SCALE GENOMIC DNA]</scope>
    <source>
        <strain evidence="1 2">DSM 29780</strain>
    </source>
</reference>
<sequence>MEFEWDPAKDERNFAKHGIGFNEARMIFERPVLTSTDDRIDYGENREISIGEIDGVVTVVVVHTARHGRD</sequence>
<evidence type="ECO:0000313" key="1">
    <source>
        <dbReference type="EMBL" id="MET3613024.1"/>
    </source>
</evidence>
<gene>
    <name evidence="1" type="ORF">ABID16_001329</name>
</gene>
<comment type="caution">
    <text evidence="1">The sequence shown here is derived from an EMBL/GenBank/DDBJ whole genome shotgun (WGS) entry which is preliminary data.</text>
</comment>
<dbReference type="EMBL" id="JBEPMB010000001">
    <property type="protein sequence ID" value="MET3613024.1"/>
    <property type="molecule type" value="Genomic_DNA"/>
</dbReference>
<evidence type="ECO:0000313" key="2">
    <source>
        <dbReference type="Proteomes" id="UP001549047"/>
    </source>
</evidence>
<proteinExistence type="predicted"/>